<dbReference type="Proteomes" id="UP000309016">
    <property type="component" value="Chromosome"/>
</dbReference>
<evidence type="ECO:0000313" key="3">
    <source>
        <dbReference type="Proteomes" id="UP000309016"/>
    </source>
</evidence>
<gene>
    <name evidence="2" type="ORF">FHG64_14595</name>
</gene>
<dbReference type="KEGG" id="afla:FHG64_14595"/>
<reference evidence="2 3" key="1">
    <citation type="submission" date="2019-06" db="EMBL/GenBank/DDBJ databases">
        <title>Complete genome sequence of Antarcticibacterium flavum KCTC 52984T from an Antarctic marine sediment.</title>
        <authorList>
            <person name="Lee Y.M."/>
            <person name="Shin S.C."/>
        </authorList>
    </citation>
    <scope>NUCLEOTIDE SEQUENCE [LARGE SCALE GENOMIC DNA]</scope>
    <source>
        <strain evidence="2 3">KCTC 52984</strain>
    </source>
</reference>
<sequence>MTNFDSETWIYIALIAIALLYFFWNSSKARKNRKERKNRNFRRRYIERKREKEKGVSDF</sequence>
<keyword evidence="1" id="KW-0812">Transmembrane</keyword>
<accession>A0A5B7X599</accession>
<dbReference type="EMBL" id="CP040812">
    <property type="protein sequence ID" value="QCY70529.1"/>
    <property type="molecule type" value="Genomic_DNA"/>
</dbReference>
<organism evidence="2 3">
    <name type="scientific">Antarcticibacterium flavum</name>
    <dbReference type="NCBI Taxonomy" id="2058175"/>
    <lineage>
        <taxon>Bacteria</taxon>
        <taxon>Pseudomonadati</taxon>
        <taxon>Bacteroidota</taxon>
        <taxon>Flavobacteriia</taxon>
        <taxon>Flavobacteriales</taxon>
        <taxon>Flavobacteriaceae</taxon>
        <taxon>Antarcticibacterium</taxon>
    </lineage>
</organism>
<dbReference type="RefSeq" id="WP_139067101.1">
    <property type="nucleotide sequence ID" value="NZ_CP040812.1"/>
</dbReference>
<evidence type="ECO:0000313" key="2">
    <source>
        <dbReference type="EMBL" id="QCY70529.1"/>
    </source>
</evidence>
<feature type="transmembrane region" description="Helical" evidence="1">
    <location>
        <begin position="6"/>
        <end position="24"/>
    </location>
</feature>
<keyword evidence="1" id="KW-1133">Transmembrane helix</keyword>
<keyword evidence="1" id="KW-0472">Membrane</keyword>
<evidence type="ECO:0000256" key="1">
    <source>
        <dbReference type="SAM" id="Phobius"/>
    </source>
</evidence>
<keyword evidence="3" id="KW-1185">Reference proteome</keyword>
<name>A0A5B7X599_9FLAO</name>
<dbReference type="AlphaFoldDB" id="A0A5B7X599"/>
<proteinExistence type="predicted"/>
<protein>
    <submittedName>
        <fullName evidence="2">Uncharacterized protein</fullName>
    </submittedName>
</protein>